<protein>
    <submittedName>
        <fullName evidence="1">Uncharacterized protein</fullName>
    </submittedName>
</protein>
<dbReference type="EMBL" id="JACIIZ010000003">
    <property type="protein sequence ID" value="MBB6250971.1"/>
    <property type="molecule type" value="Genomic_DNA"/>
</dbReference>
<dbReference type="InterPro" id="IPR011043">
    <property type="entry name" value="Gal_Oxase/kelch_b-propeller"/>
</dbReference>
<reference evidence="1 2" key="1">
    <citation type="submission" date="2020-08" db="EMBL/GenBank/DDBJ databases">
        <title>Genomic Encyclopedia of Type Strains, Phase IV (KMG-IV): sequencing the most valuable type-strain genomes for metagenomic binning, comparative biology and taxonomic classification.</title>
        <authorList>
            <person name="Goeker M."/>
        </authorList>
    </citation>
    <scope>NUCLEOTIDE SEQUENCE [LARGE SCALE GENOMIC DNA]</scope>
    <source>
        <strain evidence="1 2">DSM 22198</strain>
    </source>
</reference>
<keyword evidence="2" id="KW-1185">Reference proteome</keyword>
<evidence type="ECO:0000313" key="1">
    <source>
        <dbReference type="EMBL" id="MBB6250971.1"/>
    </source>
</evidence>
<dbReference type="AlphaFoldDB" id="A0A7X0AYE5"/>
<dbReference type="SUPFAM" id="SSF50965">
    <property type="entry name" value="Galactose oxidase, central domain"/>
    <property type="match status" value="1"/>
</dbReference>
<evidence type="ECO:0000313" key="2">
    <source>
        <dbReference type="Proteomes" id="UP000539175"/>
    </source>
</evidence>
<gene>
    <name evidence="1" type="ORF">FHS74_001516</name>
</gene>
<accession>A0A7X0AYE5</accession>
<proteinExistence type="predicted"/>
<dbReference type="RefSeq" id="WP_184799027.1">
    <property type="nucleotide sequence ID" value="NZ_JACIIZ010000003.1"/>
</dbReference>
<name>A0A7X0AYE5_9PROT</name>
<dbReference type="Gene3D" id="2.120.10.80">
    <property type="entry name" value="Kelch-type beta propeller"/>
    <property type="match status" value="1"/>
</dbReference>
<dbReference type="InterPro" id="IPR015915">
    <property type="entry name" value="Kelch-typ_b-propeller"/>
</dbReference>
<sequence length="680" mass="71013">MLAADTRSSPAMGRRLLVAPGVYARLPVRPLATTSLGLIAQRIVEQTAAATASLTAASAFVYALTETSVPPIQFQDMPPFMSRADLEALQTAYDSFREQFATLQARAKTWFTPERTTAEAGAGLATVFSQIPSIPQALRQVAGTISAGFELMPCAPFPLRSLRPQDKLIRRQSEAISTLLTTVSQLGQALESAAAALVAVTRTGPLAAVLAAYRGDVRAMTTAITAAQQQLAADGVVIANLGLGDRGAGVSSVAIGVVGLTQGWNPLGWGMITGGTIGAHHGVADIQALQGALSDLEAQIDIKVDRRKQDQAVALMLAGIGVQLRGVAAMNAAVQEELTTLAWLHRTLPFEVFTALADMEPRDLPAAQTEWNAITAAAPEPVSIHLWPSPAHLSAPSTVAAIGADLYHIAHSGALYHYAARSGTWTDMGVTALSCVGDGYDLVVIDGAPVASAPAGGPVPSSHRVRVYDLLTEVWTTISTFPASCVAVGGGMIYAVHRDVQDRRVYRYTGSGTDWTPLPALPGPDAAAQIAVAGGTVFAVANNSQRLYRYDADRKGWVPLGRFTCRSIRANGDSLGIIDTDNTAYVHDARGGGGPVAVGVGTALLAQLSNGDQIRIGVQGQGALWHTDTSVLPATHTHLTVGATTVFASDTDVAHFGDSLGDFHTVMPDGGVLRLPPLAV</sequence>
<organism evidence="1 2">
    <name type="scientific">Nitrospirillum iridis</name>
    <dbReference type="NCBI Taxonomy" id="765888"/>
    <lineage>
        <taxon>Bacteria</taxon>
        <taxon>Pseudomonadati</taxon>
        <taxon>Pseudomonadota</taxon>
        <taxon>Alphaproteobacteria</taxon>
        <taxon>Rhodospirillales</taxon>
        <taxon>Azospirillaceae</taxon>
        <taxon>Nitrospirillum</taxon>
    </lineage>
</organism>
<dbReference type="Proteomes" id="UP000539175">
    <property type="component" value="Unassembled WGS sequence"/>
</dbReference>
<comment type="caution">
    <text evidence="1">The sequence shown here is derived from an EMBL/GenBank/DDBJ whole genome shotgun (WGS) entry which is preliminary data.</text>
</comment>
<dbReference type="Gene3D" id="1.20.1170.10">
    <property type="match status" value="1"/>
</dbReference>